<proteinExistence type="predicted"/>
<comment type="subcellular location">
    <subcellularLocation>
        <location evidence="1">Nucleus</location>
    </subcellularLocation>
</comment>
<name>A0A183D8X7_9BILA</name>
<evidence type="ECO:0000313" key="2">
    <source>
        <dbReference type="EMBL" id="VDK49454.1"/>
    </source>
</evidence>
<dbReference type="OrthoDB" id="10068367at2759"/>
<dbReference type="SUPFAM" id="SSF46689">
    <property type="entry name" value="Homeodomain-like"/>
    <property type="match status" value="1"/>
</dbReference>
<reference evidence="2 3" key="2">
    <citation type="submission" date="2018-11" db="EMBL/GenBank/DDBJ databases">
        <authorList>
            <consortium name="Pathogen Informatics"/>
        </authorList>
    </citation>
    <scope>NUCLEOTIDE SEQUENCE [LARGE SCALE GENOMIC DNA]</scope>
</reference>
<protein>
    <submittedName>
        <fullName evidence="4">Transposase</fullName>
    </submittedName>
</protein>
<evidence type="ECO:0000313" key="4">
    <source>
        <dbReference type="WBParaSite" id="GPUH_0000517501-mRNA-1"/>
    </source>
</evidence>
<dbReference type="InterPro" id="IPR009057">
    <property type="entry name" value="Homeodomain-like_sf"/>
</dbReference>
<dbReference type="EMBL" id="UYRT01010605">
    <property type="protein sequence ID" value="VDK49454.1"/>
    <property type="molecule type" value="Genomic_DNA"/>
</dbReference>
<evidence type="ECO:0000313" key="3">
    <source>
        <dbReference type="Proteomes" id="UP000271098"/>
    </source>
</evidence>
<dbReference type="Proteomes" id="UP000271098">
    <property type="component" value="Unassembled WGS sequence"/>
</dbReference>
<dbReference type="AlphaFoldDB" id="A0A183D8X7"/>
<reference evidence="4" key="1">
    <citation type="submission" date="2016-06" db="UniProtKB">
        <authorList>
            <consortium name="WormBaseParasite"/>
        </authorList>
    </citation>
    <scope>IDENTIFICATION</scope>
</reference>
<dbReference type="WBParaSite" id="GPUH_0000517501-mRNA-1">
    <property type="protein sequence ID" value="GPUH_0000517501-mRNA-1"/>
    <property type="gene ID" value="GPUH_0000517501"/>
</dbReference>
<accession>A0A183D8X7</accession>
<dbReference type="GO" id="GO:0005634">
    <property type="term" value="C:nucleus"/>
    <property type="evidence" value="ECO:0007669"/>
    <property type="project" value="UniProtKB-SubCell"/>
</dbReference>
<organism evidence="4">
    <name type="scientific">Gongylonema pulchrum</name>
    <dbReference type="NCBI Taxonomy" id="637853"/>
    <lineage>
        <taxon>Eukaryota</taxon>
        <taxon>Metazoa</taxon>
        <taxon>Ecdysozoa</taxon>
        <taxon>Nematoda</taxon>
        <taxon>Chromadorea</taxon>
        <taxon>Rhabditida</taxon>
        <taxon>Spirurina</taxon>
        <taxon>Spiruromorpha</taxon>
        <taxon>Spiruroidea</taxon>
        <taxon>Gongylonematidae</taxon>
        <taxon>Gongylonema</taxon>
    </lineage>
</organism>
<gene>
    <name evidence="2" type="ORF">GPUH_LOCUS5169</name>
</gene>
<sequence>MNSVTWAPKYRCDQRLAVKDTLVVVPSVWFQNRRSKERRLKHLCNYLRRFEQRGLIPPPIGLENAG</sequence>
<keyword evidence="3" id="KW-1185">Reference proteome</keyword>
<evidence type="ECO:0000256" key="1">
    <source>
        <dbReference type="ARBA" id="ARBA00004123"/>
    </source>
</evidence>